<keyword evidence="2" id="KW-0614">Plasmid</keyword>
<dbReference type="AlphaFoldDB" id="A0A4P7W6L9"/>
<evidence type="ECO:0000313" key="2">
    <source>
        <dbReference type="EMBL" id="QCD43771.1"/>
    </source>
</evidence>
<evidence type="ECO:0000256" key="1">
    <source>
        <dbReference type="SAM" id="MobiDB-lite"/>
    </source>
</evidence>
<name>A0A4P7W6L9_9BACT</name>
<dbReference type="GeneID" id="40047863"/>
<reference evidence="3" key="1">
    <citation type="submission" date="2019-02" db="EMBL/GenBank/DDBJ databases">
        <title>Isolation and identification of novel species under the genus Muribaculum.</title>
        <authorList>
            <person name="Miyake S."/>
            <person name="Ding Y."/>
            <person name="Low A."/>
            <person name="Soh M."/>
            <person name="Seedorf H."/>
        </authorList>
    </citation>
    <scope>NUCLEOTIDE SEQUENCE [LARGE SCALE GENOMIC DNA]</scope>
    <source>
        <strain evidence="3">H5</strain>
        <plasmid evidence="3">ph5-2</plasmid>
    </source>
</reference>
<dbReference type="RefSeq" id="WP_136417197.1">
    <property type="nucleotide sequence ID" value="NZ_CP039398.1"/>
</dbReference>
<protein>
    <submittedName>
        <fullName evidence="2">Uncharacterized protein</fullName>
    </submittedName>
</protein>
<proteinExistence type="predicted"/>
<dbReference type="Proteomes" id="UP000297149">
    <property type="component" value="Plasmid ph5-2"/>
</dbReference>
<gene>
    <name evidence="2" type="ORF">E7747_16085</name>
</gene>
<organism evidence="2 3">
    <name type="scientific">Duncaniella dubosii</name>
    <dbReference type="NCBI Taxonomy" id="2518971"/>
    <lineage>
        <taxon>Bacteria</taxon>
        <taxon>Pseudomonadati</taxon>
        <taxon>Bacteroidota</taxon>
        <taxon>Bacteroidia</taxon>
        <taxon>Bacteroidales</taxon>
        <taxon>Muribaculaceae</taxon>
        <taxon>Duncaniella</taxon>
    </lineage>
</organism>
<sequence>MAKPPHPLRWDAIFNPIKACGFAPYNPHKGSVLSPLNPTAGMTLPGPSDKGFQPRHPGQRVTLSLHSPAKGTALRPPFPLHPFPSVSVHLPLKIYEPLYSLPL</sequence>
<feature type="region of interest" description="Disordered" evidence="1">
    <location>
        <begin position="36"/>
        <end position="58"/>
    </location>
</feature>
<keyword evidence="3" id="KW-1185">Reference proteome</keyword>
<accession>A0A4P7W6L9</accession>
<evidence type="ECO:0000313" key="3">
    <source>
        <dbReference type="Proteomes" id="UP000297149"/>
    </source>
</evidence>
<dbReference type="EMBL" id="CP039398">
    <property type="protein sequence ID" value="QCD43771.1"/>
    <property type="molecule type" value="Genomic_DNA"/>
</dbReference>
<geneLocation type="plasmid" evidence="3">
    <name>ph5-2</name>
</geneLocation>
<dbReference type="KEGG" id="ddb:E7747_16085"/>